<organism evidence="2 3">
    <name type="scientific">Spartinivicinus marinus</name>
    <dbReference type="NCBI Taxonomy" id="2994442"/>
    <lineage>
        <taxon>Bacteria</taxon>
        <taxon>Pseudomonadati</taxon>
        <taxon>Pseudomonadota</taxon>
        <taxon>Gammaproteobacteria</taxon>
        <taxon>Oceanospirillales</taxon>
        <taxon>Zooshikellaceae</taxon>
        <taxon>Spartinivicinus</taxon>
    </lineage>
</organism>
<reference evidence="2 3" key="1">
    <citation type="submission" date="2020-07" db="EMBL/GenBank/DDBJ databases">
        <title>Endozoicomonas sp. nov., isolated from sediment.</title>
        <authorList>
            <person name="Gu T."/>
        </authorList>
    </citation>
    <scope>NUCLEOTIDE SEQUENCE [LARGE SCALE GENOMIC DNA]</scope>
    <source>
        <strain evidence="2 3">SM1973</strain>
    </source>
</reference>
<evidence type="ECO:0000256" key="1">
    <source>
        <dbReference type="SAM" id="SignalP"/>
    </source>
</evidence>
<evidence type="ECO:0000313" key="3">
    <source>
        <dbReference type="Proteomes" id="UP000569732"/>
    </source>
</evidence>
<feature type="chain" id="PRO_5032635470" evidence="1">
    <location>
        <begin position="22"/>
        <end position="169"/>
    </location>
</feature>
<evidence type="ECO:0000313" key="2">
    <source>
        <dbReference type="EMBL" id="NYZ67162.1"/>
    </source>
</evidence>
<proteinExistence type="predicted"/>
<comment type="caution">
    <text evidence="2">The sequence shown here is derived from an EMBL/GenBank/DDBJ whole genome shotgun (WGS) entry which is preliminary data.</text>
</comment>
<keyword evidence="3" id="KW-1185">Reference proteome</keyword>
<dbReference type="Proteomes" id="UP000569732">
    <property type="component" value="Unassembled WGS sequence"/>
</dbReference>
<sequence length="169" mass="19166">MQVRFVILFVLINSLMMNVKADVFKHHLSGACVVPQKLENNSPLIFDYDACNPKTADKEKYANYIIEPTNEEDGSFYIKHKFTGFCIAPMSNSSEEKSLLILSENCDSSFVRTPNGQGSISLKGSEFVISSSSFLPKHLNSIDHLVLYKPFKYMKTIKSQIFYFSRLDG</sequence>
<dbReference type="RefSeq" id="WP_180569187.1">
    <property type="nucleotide sequence ID" value="NZ_JACCKB010000022.1"/>
</dbReference>
<dbReference type="EMBL" id="JACCKB010000022">
    <property type="protein sequence ID" value="NYZ67162.1"/>
    <property type="molecule type" value="Genomic_DNA"/>
</dbReference>
<dbReference type="AlphaFoldDB" id="A0A853I6A5"/>
<name>A0A853I6A5_9GAMM</name>
<protein>
    <submittedName>
        <fullName evidence="2">Uncharacterized protein</fullName>
    </submittedName>
</protein>
<accession>A0A853I6A5</accession>
<dbReference type="Gene3D" id="2.80.10.50">
    <property type="match status" value="1"/>
</dbReference>
<gene>
    <name evidence="2" type="ORF">H0A36_14170</name>
</gene>
<feature type="signal peptide" evidence="1">
    <location>
        <begin position="1"/>
        <end position="21"/>
    </location>
</feature>
<keyword evidence="1" id="KW-0732">Signal</keyword>